<dbReference type="Pfam" id="PF12796">
    <property type="entry name" value="Ank_2"/>
    <property type="match status" value="1"/>
</dbReference>
<evidence type="ECO:0000313" key="5">
    <source>
        <dbReference type="Proteomes" id="UP000008311"/>
    </source>
</evidence>
<dbReference type="PANTHER" id="PTHR24186:SF37">
    <property type="entry name" value="PGG DOMAIN-CONTAINING PROTEIN"/>
    <property type="match status" value="1"/>
</dbReference>
<accession>B9S5U2</accession>
<keyword evidence="5" id="KW-1185">Reference proteome</keyword>
<evidence type="ECO:0000256" key="2">
    <source>
        <dbReference type="ARBA" id="ARBA00023043"/>
    </source>
</evidence>
<gene>
    <name evidence="4" type="ORF">RCOM_0654700</name>
</gene>
<protein>
    <submittedName>
        <fullName evidence="4">Ankyrin repeat-containing protein, putative</fullName>
    </submittedName>
</protein>
<name>B9S5U2_RICCO</name>
<reference evidence="5" key="1">
    <citation type="journal article" date="2010" name="Nat. Biotechnol.">
        <title>Draft genome sequence of the oilseed species Ricinus communis.</title>
        <authorList>
            <person name="Chan A.P."/>
            <person name="Crabtree J."/>
            <person name="Zhao Q."/>
            <person name="Lorenzi H."/>
            <person name="Orvis J."/>
            <person name="Puiu D."/>
            <person name="Melake-Berhan A."/>
            <person name="Jones K.M."/>
            <person name="Redman J."/>
            <person name="Chen G."/>
            <person name="Cahoon E.B."/>
            <person name="Gedil M."/>
            <person name="Stanke M."/>
            <person name="Haas B.J."/>
            <person name="Wortman J.R."/>
            <person name="Fraser-Liggett C.M."/>
            <person name="Ravel J."/>
            <person name="Rabinowicz P.D."/>
        </authorList>
    </citation>
    <scope>NUCLEOTIDE SEQUENCE [LARGE SCALE GENOMIC DNA]</scope>
    <source>
        <strain evidence="5">cv. Hale</strain>
    </source>
</reference>
<dbReference type="EMBL" id="EQ973876">
    <property type="protein sequence ID" value="EEF41029.1"/>
    <property type="molecule type" value="Genomic_DNA"/>
</dbReference>
<evidence type="ECO:0000313" key="4">
    <source>
        <dbReference type="EMBL" id="EEF41029.1"/>
    </source>
</evidence>
<dbReference type="InterPro" id="IPR002110">
    <property type="entry name" value="Ankyrin_rpt"/>
</dbReference>
<dbReference type="PANTHER" id="PTHR24186">
    <property type="entry name" value="PROTEIN PHOSPHATASE 1 REGULATORY SUBUNIT"/>
    <property type="match status" value="1"/>
</dbReference>
<keyword evidence="2 3" id="KW-0040">ANK repeat</keyword>
<dbReference type="SMART" id="SM00248">
    <property type="entry name" value="ANK"/>
    <property type="match status" value="2"/>
</dbReference>
<evidence type="ECO:0000256" key="3">
    <source>
        <dbReference type="PROSITE-ProRule" id="PRU00023"/>
    </source>
</evidence>
<dbReference type="InParanoid" id="B9S5U2"/>
<evidence type="ECO:0000256" key="1">
    <source>
        <dbReference type="ARBA" id="ARBA00022737"/>
    </source>
</evidence>
<sequence>MASSEGYLDIVKEVLHANPDACSHLDQDGRIPLHLAAMRGRIDIMKELLRICPESMTQKQDHGKTILHFCVKITARDDEFVSASDDNGNTILHLSAIFRQVELQYLLLETSIRTNANALNKNGFTALDAIEHCPRDSKGLEIQIILLEAGVHYQYFKNFGKRLEEAGGKILVAATLTANKTFQAGMNPPEIANGKQNTN</sequence>
<dbReference type="PROSITE" id="PS50297">
    <property type="entry name" value="ANK_REP_REGION"/>
    <property type="match status" value="1"/>
</dbReference>
<proteinExistence type="predicted"/>
<feature type="repeat" description="ANK" evidence="3">
    <location>
        <begin position="28"/>
        <end position="50"/>
    </location>
</feature>
<organism evidence="4 5">
    <name type="scientific">Ricinus communis</name>
    <name type="common">Castor bean</name>
    <dbReference type="NCBI Taxonomy" id="3988"/>
    <lineage>
        <taxon>Eukaryota</taxon>
        <taxon>Viridiplantae</taxon>
        <taxon>Streptophyta</taxon>
        <taxon>Embryophyta</taxon>
        <taxon>Tracheophyta</taxon>
        <taxon>Spermatophyta</taxon>
        <taxon>Magnoliopsida</taxon>
        <taxon>eudicotyledons</taxon>
        <taxon>Gunneridae</taxon>
        <taxon>Pentapetalae</taxon>
        <taxon>rosids</taxon>
        <taxon>fabids</taxon>
        <taxon>Malpighiales</taxon>
        <taxon>Euphorbiaceae</taxon>
        <taxon>Acalyphoideae</taxon>
        <taxon>Acalypheae</taxon>
        <taxon>Ricinus</taxon>
    </lineage>
</organism>
<dbReference type="SUPFAM" id="SSF48403">
    <property type="entry name" value="Ankyrin repeat"/>
    <property type="match status" value="1"/>
</dbReference>
<dbReference type="STRING" id="3988.B9S5U2"/>
<dbReference type="PROSITE" id="PS50088">
    <property type="entry name" value="ANK_REPEAT"/>
    <property type="match status" value="1"/>
</dbReference>
<dbReference type="AlphaFoldDB" id="B9S5U2"/>
<dbReference type="InterPro" id="IPR036770">
    <property type="entry name" value="Ankyrin_rpt-contain_sf"/>
</dbReference>
<keyword evidence="1" id="KW-0677">Repeat</keyword>
<dbReference type="eggNOG" id="KOG0504">
    <property type="taxonomic scope" value="Eukaryota"/>
</dbReference>
<dbReference type="Proteomes" id="UP000008311">
    <property type="component" value="Unassembled WGS sequence"/>
</dbReference>
<dbReference type="Gene3D" id="1.25.40.20">
    <property type="entry name" value="Ankyrin repeat-containing domain"/>
    <property type="match status" value="2"/>
</dbReference>